<dbReference type="RefSeq" id="WP_039293403.1">
    <property type="nucleotide sequence ID" value="NZ_CP009458.1"/>
</dbReference>
<protein>
    <submittedName>
        <fullName evidence="1">Lipoprotein</fullName>
    </submittedName>
</protein>
<dbReference type="InterPro" id="IPR021326">
    <property type="entry name" value="DUF2931"/>
</dbReference>
<dbReference type="KEGG" id="cem:LH23_16740"/>
<evidence type="ECO:0000313" key="2">
    <source>
        <dbReference type="Proteomes" id="UP000029516"/>
    </source>
</evidence>
<sequence>MEITRIVWFLPLLLLTACQGKPSSDAAPAPQNALPTKWTFDFFTPKALPALVTYAVVQDADGKVYEFNTLNRTAALPDVIGKWNDKDRVSGGYWNHVERPPRHIIFCWDSIIDKKVYETHLTIPKPVLEKMLRPSEFPDYRGRTAYYDRVQIGLAPEGKVAVWLQGRGTEPNYRVTPSILKTVSGDKLNICKGITKHPNGYKYYGDTPEFIKGKVYPYGDW</sequence>
<proteinExistence type="predicted"/>
<accession>A0AAN0S657</accession>
<keyword evidence="1" id="KW-0449">Lipoprotein</keyword>
<name>A0AAN0S657_9ENTR</name>
<gene>
    <name evidence="1" type="ORF">LH23_16740</name>
</gene>
<dbReference type="Proteomes" id="UP000029516">
    <property type="component" value="Chromosome"/>
</dbReference>
<dbReference type="AlphaFoldDB" id="A0AAN0S657"/>
<dbReference type="PROSITE" id="PS51257">
    <property type="entry name" value="PROKAR_LIPOPROTEIN"/>
    <property type="match status" value="1"/>
</dbReference>
<evidence type="ECO:0000313" key="1">
    <source>
        <dbReference type="EMBL" id="AIR62238.1"/>
    </source>
</evidence>
<dbReference type="EMBL" id="CP009458">
    <property type="protein sequence ID" value="AIR62238.1"/>
    <property type="molecule type" value="Genomic_DNA"/>
</dbReference>
<reference evidence="1 2" key="1">
    <citation type="submission" date="2014-09" db="EMBL/GenBank/DDBJ databases">
        <authorList>
            <person name="Chan K.-G."/>
        </authorList>
    </citation>
    <scope>NUCLEOTIDE SEQUENCE [LARGE SCALE GENOMIC DNA]</scope>
    <source>
        <strain evidence="1 2">M006</strain>
    </source>
</reference>
<organism evidence="1 2">
    <name type="scientific">Cedecea neteri</name>
    <dbReference type="NCBI Taxonomy" id="158822"/>
    <lineage>
        <taxon>Bacteria</taxon>
        <taxon>Pseudomonadati</taxon>
        <taxon>Pseudomonadota</taxon>
        <taxon>Gammaproteobacteria</taxon>
        <taxon>Enterobacterales</taxon>
        <taxon>Enterobacteriaceae</taxon>
        <taxon>Cedecea</taxon>
    </lineage>
</organism>
<dbReference type="Pfam" id="PF11153">
    <property type="entry name" value="DUF2931"/>
    <property type="match status" value="1"/>
</dbReference>